<dbReference type="PROSITE" id="PS50192">
    <property type="entry name" value="T_SNARE"/>
    <property type="match status" value="1"/>
</dbReference>
<organism evidence="14">
    <name type="scientific">hydrothermal vent metagenome</name>
    <dbReference type="NCBI Taxonomy" id="652676"/>
    <lineage>
        <taxon>unclassified sequences</taxon>
        <taxon>metagenomes</taxon>
        <taxon>ecological metagenomes</taxon>
    </lineage>
</organism>
<dbReference type="SMART" id="SM00283">
    <property type="entry name" value="MA"/>
    <property type="match status" value="1"/>
</dbReference>
<dbReference type="PANTHER" id="PTHR32089:SF112">
    <property type="entry name" value="LYSOZYME-LIKE PROTEIN-RELATED"/>
    <property type="match status" value="1"/>
</dbReference>
<feature type="transmembrane region" description="Helical" evidence="10">
    <location>
        <begin position="176"/>
        <end position="194"/>
    </location>
</feature>
<protein>
    <submittedName>
        <fullName evidence="14">Methyl-accepting chemotaxis sensor/transducer protein</fullName>
    </submittedName>
</protein>
<dbReference type="PANTHER" id="PTHR32089">
    <property type="entry name" value="METHYL-ACCEPTING CHEMOTAXIS PROTEIN MCPB"/>
    <property type="match status" value="1"/>
</dbReference>
<gene>
    <name evidence="14" type="ORF">MNBD_GAMMA24-129</name>
</gene>
<dbReference type="SUPFAM" id="SSF55785">
    <property type="entry name" value="PYP-like sensor domain (PAS domain)"/>
    <property type="match status" value="1"/>
</dbReference>
<evidence type="ECO:0000256" key="9">
    <source>
        <dbReference type="ARBA" id="ARBA00023224"/>
    </source>
</evidence>
<proteinExistence type="predicted"/>
<dbReference type="NCBIfam" id="TIGR00229">
    <property type="entry name" value="sensory_box"/>
    <property type="match status" value="1"/>
</dbReference>
<dbReference type="SUPFAM" id="SSF58104">
    <property type="entry name" value="Methyl-accepting chemotaxis protein (MCP) signaling domain"/>
    <property type="match status" value="1"/>
</dbReference>
<dbReference type="Pfam" id="PF08447">
    <property type="entry name" value="PAS_3"/>
    <property type="match status" value="1"/>
</dbReference>
<keyword evidence="6 10" id="KW-0812">Transmembrane</keyword>
<dbReference type="InterPro" id="IPR000014">
    <property type="entry name" value="PAS"/>
</dbReference>
<dbReference type="PROSITE" id="PS50111">
    <property type="entry name" value="CHEMOTAXIS_TRANSDUC_2"/>
    <property type="match status" value="1"/>
</dbReference>
<dbReference type="Gene3D" id="1.10.287.950">
    <property type="entry name" value="Methyl-accepting chemotaxis protein"/>
    <property type="match status" value="1"/>
</dbReference>
<evidence type="ECO:0000256" key="2">
    <source>
        <dbReference type="ARBA" id="ARBA00022475"/>
    </source>
</evidence>
<feature type="transmembrane region" description="Helical" evidence="10">
    <location>
        <begin position="153"/>
        <end position="170"/>
    </location>
</feature>
<comment type="subcellular location">
    <subcellularLocation>
        <location evidence="1">Cell inner membrane</location>
        <topology evidence="1">Multi-pass membrane protein</topology>
    </subcellularLocation>
</comment>
<dbReference type="AlphaFoldDB" id="A0A3B1C6L3"/>
<feature type="domain" description="PAS" evidence="12">
    <location>
        <begin position="14"/>
        <end position="76"/>
    </location>
</feature>
<accession>A0A3B1C6L3</accession>
<dbReference type="FunFam" id="1.10.287.950:FF:000001">
    <property type="entry name" value="Methyl-accepting chemotaxis sensory transducer"/>
    <property type="match status" value="1"/>
</dbReference>
<name>A0A3B1C6L3_9ZZZZ</name>
<keyword evidence="8 10" id="KW-0472">Membrane</keyword>
<reference evidence="14" key="1">
    <citation type="submission" date="2018-06" db="EMBL/GenBank/DDBJ databases">
        <authorList>
            <person name="Zhirakovskaya E."/>
        </authorList>
    </citation>
    <scope>NUCLEOTIDE SEQUENCE</scope>
</reference>
<evidence type="ECO:0000256" key="1">
    <source>
        <dbReference type="ARBA" id="ARBA00004429"/>
    </source>
</evidence>
<keyword evidence="2" id="KW-1003">Cell membrane</keyword>
<dbReference type="PROSITE" id="PS50112">
    <property type="entry name" value="PAS"/>
    <property type="match status" value="1"/>
</dbReference>
<keyword evidence="4" id="KW-0145">Chemotaxis</keyword>
<feature type="domain" description="Methyl-accepting transducer" evidence="11">
    <location>
        <begin position="252"/>
        <end position="488"/>
    </location>
</feature>
<feature type="domain" description="T-SNARE coiled-coil homology" evidence="13">
    <location>
        <begin position="439"/>
        <end position="488"/>
    </location>
</feature>
<sequence>MKLNLPVTDNEKKLDESSPIISTTDLKGRITYSNDVFQRISGFDKQELLNKSHNIVRHPDMPPVAFDNLWQTLKAGKPWMGIVKNRCKNGDYYWVNAYVMPIEKDGKVCEYQSVRYRPDEKNVQRAEKLYQDLNAGKTSWRQRLPQPGIEQKIMLSIALAFLPWLLASLFVSKFSLSISMSLVVVSFALVYVGVRFSLRHLRLAVEEARKVVQNPVTQRVFTDSQDEGGEITLAMAMLKSQTRAIAGRMLDSSGHLNGTAKDLADSVALTNKGVVHQRNEISSLTSSVEGLRNSAAEVDEHAGLVLEAADGANDNAERGRRVISSTINSIQELASQISQSATIIHTLDKESQRIGGILDAIKAIAEQTNLLALNAAIEAARAGDQGRGFAVVADEVRSLATRTHESTQEIEAMISTLQTEARKAVETMNVGCENAESAVSQAGEAGSALEAILASVKEIYGMSSQISQATNGQVSLVDEIGNNVEMVDEISELTVDTLEGQERISQALDALSGSLDGLSKEFVRLH</sequence>
<dbReference type="GO" id="GO:0007165">
    <property type="term" value="P:signal transduction"/>
    <property type="evidence" value="ECO:0007669"/>
    <property type="project" value="UniProtKB-KW"/>
</dbReference>
<dbReference type="EMBL" id="UOFZ01000171">
    <property type="protein sequence ID" value="VAX14345.1"/>
    <property type="molecule type" value="Genomic_DNA"/>
</dbReference>
<evidence type="ECO:0000259" key="12">
    <source>
        <dbReference type="PROSITE" id="PS50112"/>
    </source>
</evidence>
<keyword evidence="7 10" id="KW-1133">Transmembrane helix</keyword>
<evidence type="ECO:0000259" key="11">
    <source>
        <dbReference type="PROSITE" id="PS50111"/>
    </source>
</evidence>
<dbReference type="InterPro" id="IPR035965">
    <property type="entry name" value="PAS-like_dom_sf"/>
</dbReference>
<dbReference type="FunFam" id="3.30.450.20:FF:000046">
    <property type="entry name" value="Aerotaxis sensor receptor"/>
    <property type="match status" value="1"/>
</dbReference>
<evidence type="ECO:0000256" key="10">
    <source>
        <dbReference type="SAM" id="Phobius"/>
    </source>
</evidence>
<dbReference type="InterPro" id="IPR004089">
    <property type="entry name" value="MCPsignal_dom"/>
</dbReference>
<evidence type="ECO:0000256" key="6">
    <source>
        <dbReference type="ARBA" id="ARBA00022692"/>
    </source>
</evidence>
<dbReference type="GO" id="GO:0006935">
    <property type="term" value="P:chemotaxis"/>
    <property type="evidence" value="ECO:0007669"/>
    <property type="project" value="UniProtKB-KW"/>
</dbReference>
<evidence type="ECO:0000313" key="14">
    <source>
        <dbReference type="EMBL" id="VAX14345.1"/>
    </source>
</evidence>
<dbReference type="InterPro" id="IPR013655">
    <property type="entry name" value="PAS_fold_3"/>
</dbReference>
<evidence type="ECO:0000259" key="13">
    <source>
        <dbReference type="PROSITE" id="PS50192"/>
    </source>
</evidence>
<dbReference type="CDD" id="cd11386">
    <property type="entry name" value="MCP_signal"/>
    <property type="match status" value="1"/>
</dbReference>
<evidence type="ECO:0000256" key="3">
    <source>
        <dbReference type="ARBA" id="ARBA00022481"/>
    </source>
</evidence>
<evidence type="ECO:0000256" key="4">
    <source>
        <dbReference type="ARBA" id="ARBA00022500"/>
    </source>
</evidence>
<keyword evidence="9" id="KW-0807">Transducer</keyword>
<dbReference type="CDD" id="cd00130">
    <property type="entry name" value="PAS"/>
    <property type="match status" value="1"/>
</dbReference>
<dbReference type="GO" id="GO:0005886">
    <property type="term" value="C:plasma membrane"/>
    <property type="evidence" value="ECO:0007669"/>
    <property type="project" value="UniProtKB-SubCell"/>
</dbReference>
<evidence type="ECO:0000256" key="5">
    <source>
        <dbReference type="ARBA" id="ARBA00022519"/>
    </source>
</evidence>
<dbReference type="SMART" id="SM00091">
    <property type="entry name" value="PAS"/>
    <property type="match status" value="1"/>
</dbReference>
<evidence type="ECO:0000256" key="7">
    <source>
        <dbReference type="ARBA" id="ARBA00022989"/>
    </source>
</evidence>
<dbReference type="InterPro" id="IPR000727">
    <property type="entry name" value="T_SNARE_dom"/>
</dbReference>
<dbReference type="Pfam" id="PF00015">
    <property type="entry name" value="MCPsignal"/>
    <property type="match status" value="1"/>
</dbReference>
<dbReference type="Gene3D" id="3.30.450.20">
    <property type="entry name" value="PAS domain"/>
    <property type="match status" value="1"/>
</dbReference>
<keyword evidence="3" id="KW-0488">Methylation</keyword>
<evidence type="ECO:0000256" key="8">
    <source>
        <dbReference type="ARBA" id="ARBA00023136"/>
    </source>
</evidence>
<keyword evidence="5" id="KW-0997">Cell inner membrane</keyword>